<dbReference type="Proteomes" id="UP000887043">
    <property type="component" value="Unassembled WGS sequence"/>
</dbReference>
<dbReference type="InterPro" id="IPR009057">
    <property type="entry name" value="Homeodomain-like_sf"/>
</dbReference>
<evidence type="ECO:0000259" key="6">
    <source>
        <dbReference type="PROSITE" id="PS01124"/>
    </source>
</evidence>
<dbReference type="PROSITE" id="PS01124">
    <property type="entry name" value="HTH_ARAC_FAMILY_2"/>
    <property type="match status" value="1"/>
</dbReference>
<organism evidence="7 8">
    <name type="scientific">Segatella bryantii</name>
    <name type="common">Prevotella bryantii</name>
    <dbReference type="NCBI Taxonomy" id="77095"/>
    <lineage>
        <taxon>Bacteria</taxon>
        <taxon>Pseudomonadati</taxon>
        <taxon>Bacteroidota</taxon>
        <taxon>Bacteroidia</taxon>
        <taxon>Bacteroidales</taxon>
        <taxon>Prevotellaceae</taxon>
        <taxon>Segatella</taxon>
    </lineage>
</organism>
<gene>
    <name evidence="7" type="ORF">PRRU23_13020</name>
</gene>
<dbReference type="PANTHER" id="PTHR43547">
    <property type="entry name" value="TWO-COMPONENT HISTIDINE KINASE"/>
    <property type="match status" value="1"/>
</dbReference>
<evidence type="ECO:0000313" key="7">
    <source>
        <dbReference type="EMBL" id="GJG27602.1"/>
    </source>
</evidence>
<dbReference type="InterPro" id="IPR011110">
    <property type="entry name" value="Reg_prop"/>
</dbReference>
<dbReference type="InterPro" id="IPR018062">
    <property type="entry name" value="HTH_AraC-typ_CS"/>
</dbReference>
<keyword evidence="2" id="KW-0805">Transcription regulation</keyword>
<dbReference type="PROSITE" id="PS00041">
    <property type="entry name" value="HTH_ARAC_FAMILY_1"/>
    <property type="match status" value="1"/>
</dbReference>
<dbReference type="Pfam" id="PF07495">
    <property type="entry name" value="Y_Y_Y"/>
    <property type="match status" value="1"/>
</dbReference>
<dbReference type="InterPro" id="IPR020449">
    <property type="entry name" value="Tscrpt_reg_AraC-type_HTH"/>
</dbReference>
<evidence type="ECO:0000313" key="8">
    <source>
        <dbReference type="Proteomes" id="UP000887043"/>
    </source>
</evidence>
<feature type="domain" description="HTH araC/xylS-type" evidence="6">
    <location>
        <begin position="871"/>
        <end position="972"/>
    </location>
</feature>
<keyword evidence="5" id="KW-0812">Transmembrane</keyword>
<sequence length="976" mass="110340">MANSVAQIQLFEQYDVSYLNIMTGLPNNFVNDIFMDSRGFVWIATQSGGLVRYDGYNCYFGTRIQGLSLRSNSCRNLTEDRYHRLWVSFDEGTSIVDLDMMRQVMPKVKPGILDLNKIISERSVRVMTDSKGCIWLVTMGYIYRIAFNNQGEVVQILSFSYKANTPDVIITDIDQDGCPWVCLNSTLVKLKAQGGRLQVAKTISSLKNTGIAFLSALIKYQGKYWLGTNHGLYIMNPNGTVLKAFRYTGKKGDLSHDFISCLSVFGKSLLVGTYCGIDVLQVGKTVFDVWDVCHKTVPLSSNFIHCISNSHGNLWIGTESGGITKLSPRQLLLTNYIHSDNPASISPNAVNSMLIDSRQQLWVGTVEGGLNMKKSGESSFLHINKSNSALTHNSVSCLTTDRRNMMWVGTWGGGVHQMQIDYPQDIRPLQIPAKFQESLLFVGTLTYDRINNGLWIGTNDGLFFYNFKSNSLEQPFLENRTIRGCIGSIITRGGMLYVGCVEGMVVVDLKSRKSRKGYFSFRHIRHKLDNPKSKIIDKICSFYEAKDGTLWLGSNGYGLYKRVVNKNGKVSYENYSMAQGLSNNSVKGIVEDQKGNLWITTDYGLTHLNPKTGVFTKYTEDDGLISSQFYFNSAVKSPFGALYLGTTAGLIQLNGENVERIYKGHLRFTGLTIDQREAYAGSRFLEEDISIAHDIYLHESDKAFMIDFSTLNFGSETQGVYSYRLKGFDNDWIQLQPGQHSVRYTSLPSGDYTFEVKYSSVLQTDENSISINVHVIPYFWKSWWFFLLILLLVVVIARYLYKRRIKVLHDREVEKLYRPLEVALKESNEPGKLQTRIQEILQTQKRYAESQSKSVEATLKEVEKNNVPFMERVMCIVEENYQNSEFGVSELGDQLGMSRSALSRKLTNETGDSTAQFLRRYRLEVASKLLLDATGGRNITEIAYSVGFNDPKYFTRCFSKQYGVSPSVYNGEAPVN</sequence>
<dbReference type="InterPro" id="IPR011123">
    <property type="entry name" value="Y_Y_Y"/>
</dbReference>
<evidence type="ECO:0000256" key="3">
    <source>
        <dbReference type="ARBA" id="ARBA00023125"/>
    </source>
</evidence>
<dbReference type="Gene3D" id="1.10.10.60">
    <property type="entry name" value="Homeodomain-like"/>
    <property type="match status" value="2"/>
</dbReference>
<feature type="transmembrane region" description="Helical" evidence="5">
    <location>
        <begin position="783"/>
        <end position="801"/>
    </location>
</feature>
<comment type="caution">
    <text evidence="7">The sequence shown here is derived from an EMBL/GenBank/DDBJ whole genome shotgun (WGS) entry which is preliminary data.</text>
</comment>
<keyword evidence="3" id="KW-0238">DNA-binding</keyword>
<reference evidence="7" key="1">
    <citation type="submission" date="2021-08" db="EMBL/GenBank/DDBJ databases">
        <title>Prevotella lacticifex sp. nov., isolated from rumen of cow.</title>
        <authorList>
            <person name="Shinkai T."/>
            <person name="Ikeyama N."/>
            <person name="Kumagai M."/>
            <person name="Ohmori H."/>
            <person name="Sakamoto M."/>
            <person name="Ohkuma M."/>
            <person name="Mitsumori M."/>
        </authorList>
    </citation>
    <scope>NUCLEOTIDE SEQUENCE</scope>
    <source>
        <strain evidence="7">DSM 11371</strain>
    </source>
</reference>
<dbReference type="Pfam" id="PF12833">
    <property type="entry name" value="HTH_18"/>
    <property type="match status" value="1"/>
</dbReference>
<dbReference type="Pfam" id="PF07494">
    <property type="entry name" value="Reg_prop"/>
    <property type="match status" value="4"/>
</dbReference>
<dbReference type="InterPro" id="IPR018060">
    <property type="entry name" value="HTH_AraC"/>
</dbReference>
<dbReference type="Gene3D" id="2.130.10.10">
    <property type="entry name" value="YVTN repeat-like/Quinoprotein amine dehydrogenase"/>
    <property type="match status" value="4"/>
</dbReference>
<protein>
    <recommendedName>
        <fullName evidence="6">HTH araC/xylS-type domain-containing protein</fullName>
    </recommendedName>
</protein>
<dbReference type="Gene3D" id="2.60.40.10">
    <property type="entry name" value="Immunoglobulins"/>
    <property type="match status" value="1"/>
</dbReference>
<keyword evidence="5" id="KW-1133">Transmembrane helix</keyword>
<evidence type="ECO:0000256" key="1">
    <source>
        <dbReference type="ARBA" id="ARBA00022553"/>
    </source>
</evidence>
<dbReference type="SUPFAM" id="SSF63829">
    <property type="entry name" value="Calcium-dependent phosphotriesterase"/>
    <property type="match status" value="3"/>
</dbReference>
<dbReference type="PANTHER" id="PTHR43547:SF2">
    <property type="entry name" value="HYBRID SIGNAL TRANSDUCTION HISTIDINE KINASE C"/>
    <property type="match status" value="1"/>
</dbReference>
<evidence type="ECO:0000256" key="2">
    <source>
        <dbReference type="ARBA" id="ARBA00023015"/>
    </source>
</evidence>
<dbReference type="SMART" id="SM00342">
    <property type="entry name" value="HTH_ARAC"/>
    <property type="match status" value="1"/>
</dbReference>
<dbReference type="EMBL" id="BPTR01000001">
    <property type="protein sequence ID" value="GJG27602.1"/>
    <property type="molecule type" value="Genomic_DNA"/>
</dbReference>
<dbReference type="PRINTS" id="PR00032">
    <property type="entry name" value="HTHARAC"/>
</dbReference>
<evidence type="ECO:0000256" key="4">
    <source>
        <dbReference type="ARBA" id="ARBA00023163"/>
    </source>
</evidence>
<dbReference type="SUPFAM" id="SSF46689">
    <property type="entry name" value="Homeodomain-like"/>
    <property type="match status" value="1"/>
</dbReference>
<dbReference type="GO" id="GO:0003700">
    <property type="term" value="F:DNA-binding transcription factor activity"/>
    <property type="evidence" value="ECO:0007669"/>
    <property type="project" value="InterPro"/>
</dbReference>
<dbReference type="InterPro" id="IPR015943">
    <property type="entry name" value="WD40/YVTN_repeat-like_dom_sf"/>
</dbReference>
<proteinExistence type="predicted"/>
<dbReference type="InterPro" id="IPR013783">
    <property type="entry name" value="Ig-like_fold"/>
</dbReference>
<evidence type="ECO:0000256" key="5">
    <source>
        <dbReference type="SAM" id="Phobius"/>
    </source>
</evidence>
<dbReference type="GO" id="GO:0043565">
    <property type="term" value="F:sequence-specific DNA binding"/>
    <property type="evidence" value="ECO:0007669"/>
    <property type="project" value="InterPro"/>
</dbReference>
<name>A0AA37HXJ5_SEGBR</name>
<accession>A0AA37HXJ5</accession>
<keyword evidence="1" id="KW-0597">Phosphoprotein</keyword>
<keyword evidence="4" id="KW-0804">Transcription</keyword>
<dbReference type="GO" id="GO:0000155">
    <property type="term" value="F:phosphorelay sensor kinase activity"/>
    <property type="evidence" value="ECO:0007669"/>
    <property type="project" value="TreeGrafter"/>
</dbReference>
<dbReference type="AlphaFoldDB" id="A0AA37HXJ5"/>
<keyword evidence="5" id="KW-0472">Membrane</keyword>